<dbReference type="InterPro" id="IPR050645">
    <property type="entry name" value="Histidine_acid_phosphatase"/>
</dbReference>
<feature type="transmembrane region" description="Helical" evidence="3">
    <location>
        <begin position="40"/>
        <end position="60"/>
    </location>
</feature>
<proteinExistence type="inferred from homology"/>
<dbReference type="Proteomes" id="UP000515158">
    <property type="component" value="Unplaced"/>
</dbReference>
<gene>
    <name evidence="5" type="primary">LOC117652841</name>
</gene>
<dbReference type="PROSITE" id="PS00616">
    <property type="entry name" value="HIS_ACID_PHOSPHAT_1"/>
    <property type="match status" value="1"/>
</dbReference>
<dbReference type="SUPFAM" id="SSF53254">
    <property type="entry name" value="Phosphoglycerate mutase-like"/>
    <property type="match status" value="1"/>
</dbReference>
<keyword evidence="3" id="KW-1133">Transmembrane helix</keyword>
<dbReference type="FunCoup" id="A0A6P9A9C1">
    <property type="interactions" value="182"/>
</dbReference>
<dbReference type="Gene3D" id="3.40.50.1240">
    <property type="entry name" value="Phosphoglycerate mutase-like"/>
    <property type="match status" value="1"/>
</dbReference>
<dbReference type="PANTHER" id="PTHR11567">
    <property type="entry name" value="ACID PHOSPHATASE-RELATED"/>
    <property type="match status" value="1"/>
</dbReference>
<dbReference type="OrthoDB" id="258392at2759"/>
<dbReference type="Pfam" id="PF00328">
    <property type="entry name" value="His_Phos_2"/>
    <property type="match status" value="1"/>
</dbReference>
<dbReference type="InParanoid" id="A0A6P9A9C1"/>
<dbReference type="PANTHER" id="PTHR11567:SF19">
    <property type="entry name" value="GH19849P"/>
    <property type="match status" value="1"/>
</dbReference>
<dbReference type="RefSeq" id="XP_034253889.1">
    <property type="nucleotide sequence ID" value="XM_034397998.1"/>
</dbReference>
<comment type="similarity">
    <text evidence="2">Belongs to the histidine acid phosphatase family.</text>
</comment>
<comment type="catalytic activity">
    <reaction evidence="1">
        <text>a phosphate monoester + H2O = an alcohol + phosphate</text>
        <dbReference type="Rhea" id="RHEA:15017"/>
        <dbReference type="ChEBI" id="CHEBI:15377"/>
        <dbReference type="ChEBI" id="CHEBI:30879"/>
        <dbReference type="ChEBI" id="CHEBI:43474"/>
        <dbReference type="ChEBI" id="CHEBI:67140"/>
        <dbReference type="EC" id="3.1.3.2"/>
    </reaction>
</comment>
<protein>
    <submittedName>
        <fullName evidence="5">Prostatic acid phosphatase-like isoform X1</fullName>
    </submittedName>
</protein>
<evidence type="ECO:0000313" key="5">
    <source>
        <dbReference type="RefSeq" id="XP_034253889.1"/>
    </source>
</evidence>
<dbReference type="GO" id="GO:0003993">
    <property type="term" value="F:acid phosphatase activity"/>
    <property type="evidence" value="ECO:0007669"/>
    <property type="project" value="UniProtKB-EC"/>
</dbReference>
<evidence type="ECO:0000256" key="3">
    <source>
        <dbReference type="SAM" id="Phobius"/>
    </source>
</evidence>
<accession>A0A6P9A9C1</accession>
<reference evidence="5" key="1">
    <citation type="submission" date="2025-08" db="UniProtKB">
        <authorList>
            <consortium name="RefSeq"/>
        </authorList>
    </citation>
    <scope>IDENTIFICATION</scope>
    <source>
        <tissue evidence="5">Total insect</tissue>
    </source>
</reference>
<keyword evidence="3" id="KW-0472">Membrane</keyword>
<dbReference type="GeneID" id="117652841"/>
<evidence type="ECO:0000256" key="1">
    <source>
        <dbReference type="ARBA" id="ARBA00000032"/>
    </source>
</evidence>
<dbReference type="AlphaFoldDB" id="A0A6P9A9C1"/>
<keyword evidence="3" id="KW-0812">Transmembrane</keyword>
<organism evidence="5">
    <name type="scientific">Thrips palmi</name>
    <name type="common">Melon thrips</name>
    <dbReference type="NCBI Taxonomy" id="161013"/>
    <lineage>
        <taxon>Eukaryota</taxon>
        <taxon>Metazoa</taxon>
        <taxon>Ecdysozoa</taxon>
        <taxon>Arthropoda</taxon>
        <taxon>Hexapoda</taxon>
        <taxon>Insecta</taxon>
        <taxon>Pterygota</taxon>
        <taxon>Neoptera</taxon>
        <taxon>Paraneoptera</taxon>
        <taxon>Thysanoptera</taxon>
        <taxon>Terebrantia</taxon>
        <taxon>Thripoidea</taxon>
        <taxon>Thripidae</taxon>
        <taxon>Thrips</taxon>
    </lineage>
</organism>
<dbReference type="CDD" id="cd07061">
    <property type="entry name" value="HP_HAP_like"/>
    <property type="match status" value="1"/>
</dbReference>
<dbReference type="KEGG" id="tpal:117652841"/>
<evidence type="ECO:0000313" key="4">
    <source>
        <dbReference type="Proteomes" id="UP000515158"/>
    </source>
</evidence>
<sequence length="416" mass="46759">MRDSSQSAEYRYHDQPAMTTSSQFTLTSNLIKHKNQRMKCFTVSVLGIAIFAILLAYVAFADKDGDGKPDIKVAYVIFRHGDRNPTESYATDPYNDIKYWPGGWGALTNKGKLQMYKLGKYLRSRYAELLGETYSSERLLVRSSYADRVIMSAGALLAGLQPPSTSEIWLPGFNWHPIPIHSTPRSLDQLITVKKKCPRYDKELKEAYQSEEISKINTDIADLYRHLSANTGQNVSTVLDVEFLFNTLEIEEANGHKLPDWTKEIYPEKMKEIATISVKIFSQTPSMKRFVGGPLINDMIEKMVENHKHSLDQKHEVFLIAGHDMTVLNVMRALGFDETSKPDIGAAILIELHAGPPGLGESTDFVKLFYMNSSSTTDPIQLSLNGCDEICSLDSFVSALSHVAIKPSEWETECNN</sequence>
<keyword evidence="4" id="KW-1185">Reference proteome</keyword>
<dbReference type="InterPro" id="IPR033379">
    <property type="entry name" value="Acid_Pase_AS"/>
</dbReference>
<dbReference type="InterPro" id="IPR000560">
    <property type="entry name" value="His_Pase_clade-2"/>
</dbReference>
<dbReference type="InterPro" id="IPR029033">
    <property type="entry name" value="His_PPase_superfam"/>
</dbReference>
<name>A0A6P9A9C1_THRPL</name>
<evidence type="ECO:0000256" key="2">
    <source>
        <dbReference type="ARBA" id="ARBA00005375"/>
    </source>
</evidence>